<evidence type="ECO:0000259" key="1">
    <source>
        <dbReference type="Pfam" id="PF01266"/>
    </source>
</evidence>
<proteinExistence type="predicted"/>
<evidence type="ECO:0000313" key="2">
    <source>
        <dbReference type="Proteomes" id="UP000515151"/>
    </source>
</evidence>
<dbReference type="GeneID" id="116196562"/>
<dbReference type="OrthoDB" id="547145at2759"/>
<dbReference type="GO" id="GO:0005737">
    <property type="term" value="C:cytoplasm"/>
    <property type="evidence" value="ECO:0007669"/>
    <property type="project" value="TreeGrafter"/>
</dbReference>
<dbReference type="SUPFAM" id="SSF51971">
    <property type="entry name" value="Nucleotide-binding domain"/>
    <property type="match status" value="1"/>
</dbReference>
<accession>A0A6P8CE09</accession>
<evidence type="ECO:0000313" key="3">
    <source>
        <dbReference type="RefSeq" id="XP_031382207.1"/>
    </source>
</evidence>
<dbReference type="InterPro" id="IPR006076">
    <property type="entry name" value="FAD-dep_OxRdtase"/>
</dbReference>
<dbReference type="InterPro" id="IPR036188">
    <property type="entry name" value="FAD/NAD-bd_sf"/>
</dbReference>
<dbReference type="Gene3D" id="3.50.50.60">
    <property type="entry name" value="FAD/NAD(P)-binding domain"/>
    <property type="match status" value="1"/>
</dbReference>
<dbReference type="RefSeq" id="XP_031382207.1">
    <property type="nucleotide sequence ID" value="XM_031526347.1"/>
</dbReference>
<dbReference type="Gene3D" id="3.30.9.10">
    <property type="entry name" value="D-Amino Acid Oxidase, subunit A, domain 2"/>
    <property type="match status" value="1"/>
</dbReference>
<dbReference type="Pfam" id="PF01266">
    <property type="entry name" value="DAO"/>
    <property type="match status" value="1"/>
</dbReference>
<reference evidence="3" key="2">
    <citation type="submission" date="2025-08" db="UniProtKB">
        <authorList>
            <consortium name="RefSeq"/>
        </authorList>
    </citation>
    <scope>IDENTIFICATION</scope>
    <source>
        <tissue evidence="3">Leaf</tissue>
    </source>
</reference>
<sequence>MLLSPLKSLHSPSSLLERSRRRRAASPLFPTSSSSSSSSSSSCSVRCCSSSLSRCPLRYAVLGAGFAGLSVAWHLLKHCPKDLHLIIDIYDESGIGGGASGVAGGLLHPYSPKVKLLWQGASCWRECLKLLSIAEAAVGSRESTLGTHECSREKIIHRRGILRPAVDAKNLDILSKNAENCLPSCRIDSIDKEAAKTLVPDIRVPFNSLFYMPEALNVHPLNYLQALFMACEDLVKEMSASGSGSKELYLHKRSINQLSDLAGEYHAVVVCIGAKANLLPELAGKLPLRMCRGVIAHLRLPDHVKESYPDHSPSILSDAWLAIQGPRDLLVGSTWDWKSNNTSREVPAEEASQALDKLIPKASAVYPKIKDWAFIRAKAGLRAMPPLTSEGSLPLLGRIDHIVDFNQDCKYWFFGGLGARGLLYHGLLGKLMAQAVLQGDDSLLPSELTSWNKLKS</sequence>
<dbReference type="AlphaFoldDB" id="A0A6P8CE09"/>
<dbReference type="Proteomes" id="UP000515151">
    <property type="component" value="Chromosome 2"/>
</dbReference>
<reference evidence="2" key="1">
    <citation type="journal article" date="2020" name="Plant Biotechnol. J.">
        <title>The pomegranate (Punica granatum L.) draft genome dissects genetic divergence between soft- and hard-seeded cultivars.</title>
        <authorList>
            <person name="Luo X."/>
            <person name="Li H."/>
            <person name="Wu Z."/>
            <person name="Yao W."/>
            <person name="Zhao P."/>
            <person name="Cao D."/>
            <person name="Yu H."/>
            <person name="Li K."/>
            <person name="Poudel K."/>
            <person name="Zhao D."/>
            <person name="Zhang F."/>
            <person name="Xia X."/>
            <person name="Chen L."/>
            <person name="Wang Q."/>
            <person name="Jing D."/>
            <person name="Cao S."/>
        </authorList>
    </citation>
    <scope>NUCLEOTIDE SEQUENCE [LARGE SCALE GENOMIC DNA]</scope>
    <source>
        <strain evidence="2">cv. Tunisia</strain>
    </source>
</reference>
<name>A0A6P8CE09_PUNGR</name>
<keyword evidence="2" id="KW-1185">Reference proteome</keyword>
<feature type="domain" description="FAD dependent oxidoreductase" evidence="1">
    <location>
        <begin position="59"/>
        <end position="434"/>
    </location>
</feature>
<gene>
    <name evidence="3" type="primary">LOC116196562</name>
</gene>
<protein>
    <submittedName>
        <fullName evidence="3">Uncharacterized protein LOC116196562 isoform X1</fullName>
    </submittedName>
</protein>
<organism evidence="2 3">
    <name type="scientific">Punica granatum</name>
    <name type="common">Pomegranate</name>
    <dbReference type="NCBI Taxonomy" id="22663"/>
    <lineage>
        <taxon>Eukaryota</taxon>
        <taxon>Viridiplantae</taxon>
        <taxon>Streptophyta</taxon>
        <taxon>Embryophyta</taxon>
        <taxon>Tracheophyta</taxon>
        <taxon>Spermatophyta</taxon>
        <taxon>Magnoliopsida</taxon>
        <taxon>eudicotyledons</taxon>
        <taxon>Gunneridae</taxon>
        <taxon>Pentapetalae</taxon>
        <taxon>rosids</taxon>
        <taxon>malvids</taxon>
        <taxon>Myrtales</taxon>
        <taxon>Lythraceae</taxon>
        <taxon>Punica</taxon>
    </lineage>
</organism>
<dbReference type="PANTHER" id="PTHR13847">
    <property type="entry name" value="SARCOSINE DEHYDROGENASE-RELATED"/>
    <property type="match status" value="1"/>
</dbReference>
<dbReference type="PANTHER" id="PTHR13847:SF261">
    <property type="entry name" value="FAD-DEPENDENT OXIDOREDUCTASE FAMILY PROTEIN"/>
    <property type="match status" value="1"/>
</dbReference>